<comment type="caution">
    <text evidence="2">The sequence shown here is derived from an EMBL/GenBank/DDBJ whole genome shotgun (WGS) entry which is preliminary data.</text>
</comment>
<protein>
    <submittedName>
        <fullName evidence="2">FdtA/QdtA family cupin domain-containing protein</fullName>
    </submittedName>
</protein>
<dbReference type="InterPro" id="IPR014710">
    <property type="entry name" value="RmlC-like_jellyroll"/>
</dbReference>
<evidence type="ECO:0000259" key="1">
    <source>
        <dbReference type="Pfam" id="PF05523"/>
    </source>
</evidence>
<dbReference type="InterPro" id="IPR011051">
    <property type="entry name" value="RmlC_Cupin_sf"/>
</dbReference>
<dbReference type="RefSeq" id="WP_122378733.1">
    <property type="nucleotide sequence ID" value="NZ_JADMVU010000045.1"/>
</dbReference>
<evidence type="ECO:0000313" key="2">
    <source>
        <dbReference type="EMBL" id="MCB6519964.1"/>
    </source>
</evidence>
<organism evidence="2 3">
    <name type="scientific">Parabacteroides distasonis</name>
    <dbReference type="NCBI Taxonomy" id="823"/>
    <lineage>
        <taxon>Bacteria</taxon>
        <taxon>Pseudomonadati</taxon>
        <taxon>Bacteroidota</taxon>
        <taxon>Bacteroidia</taxon>
        <taxon>Bacteroidales</taxon>
        <taxon>Tannerellaceae</taxon>
        <taxon>Parabacteroides</taxon>
    </lineage>
</organism>
<name>A0AAP2VMK1_PARDI</name>
<sequence length="137" mass="16052">MNTSFSIKDCRLIDIPTFADERGVISVLDKELPFEVKRIFWLHHIYPNKDRGAHALLYGTEIMIALHGSFVVDLDDTNEKTSILLNDPTKGLIIMPGIWFRTHSYVDEGVSLVLADQEYQRGRYTYDYKEYQYFRKI</sequence>
<proteinExistence type="predicted"/>
<dbReference type="EMBL" id="JAJCNI010000033">
    <property type="protein sequence ID" value="MCB6519964.1"/>
    <property type="molecule type" value="Genomic_DNA"/>
</dbReference>
<dbReference type="Proteomes" id="UP001198806">
    <property type="component" value="Unassembled WGS sequence"/>
</dbReference>
<dbReference type="Gene3D" id="2.60.120.10">
    <property type="entry name" value="Jelly Rolls"/>
    <property type="match status" value="1"/>
</dbReference>
<reference evidence="2" key="1">
    <citation type="submission" date="2021-10" db="EMBL/GenBank/DDBJ databases">
        <title>Collection of gut derived symbiotic bacterial strains cultured from healthy donors.</title>
        <authorList>
            <person name="Lin H."/>
            <person name="Littmann E."/>
            <person name="Kohout C."/>
            <person name="Pamer E.G."/>
        </authorList>
    </citation>
    <scope>NUCLEOTIDE SEQUENCE</scope>
    <source>
        <strain evidence="2">DFI.2.94</strain>
    </source>
</reference>
<accession>A0AAP2VMK1</accession>
<dbReference type="AlphaFoldDB" id="A0AAP2VMK1"/>
<evidence type="ECO:0000313" key="3">
    <source>
        <dbReference type="Proteomes" id="UP001198806"/>
    </source>
</evidence>
<dbReference type="CDD" id="cd20292">
    <property type="entry name" value="cupin_QdtA-like"/>
    <property type="match status" value="1"/>
</dbReference>
<dbReference type="Pfam" id="PF05523">
    <property type="entry name" value="FdtA"/>
    <property type="match status" value="1"/>
</dbReference>
<gene>
    <name evidence="2" type="ORF">LI194_19465</name>
</gene>
<dbReference type="InterPro" id="IPR008894">
    <property type="entry name" value="QdtA_cupin_dom"/>
</dbReference>
<feature type="domain" description="Sugar 3,4-ketoisomerase QdtA cupin" evidence="1">
    <location>
        <begin position="8"/>
        <end position="134"/>
    </location>
</feature>
<dbReference type="SUPFAM" id="SSF51182">
    <property type="entry name" value="RmlC-like cupins"/>
    <property type="match status" value="1"/>
</dbReference>